<feature type="region of interest" description="Disordered" evidence="1">
    <location>
        <begin position="91"/>
        <end position="111"/>
    </location>
</feature>
<evidence type="ECO:0000256" key="2">
    <source>
        <dbReference type="SAM" id="SignalP"/>
    </source>
</evidence>
<dbReference type="STRING" id="207949.RED65_07074"/>
<dbReference type="OrthoDB" id="256673at2"/>
<dbReference type="HOGENOM" id="CLU_1044536_0_0_6"/>
<feature type="region of interest" description="Disordered" evidence="1">
    <location>
        <begin position="38"/>
        <end position="76"/>
    </location>
</feature>
<keyword evidence="2" id="KW-0732">Signal</keyword>
<sequence>MKTIILVLIFVACTGCASNNQGREDGFYTWVDSSGVVRTQERKPQSNAKASKPAKINKRSNDFDPNDFTPSDQIDDRLDGQKLYSWMENGRQQISEEAPQSANSESINSQEPKLKFSISRSRLSDSSPLKQGKIWQHPDVLGREIRLSQYYSYSDRLQRDYLLIDLYNLTARNLTIRTFAKDQALAFPHFIQLDNKLNIISEQEINWEGYNHESWSTYGYLKGSLQLAPQIAFLLVMTRTDAGAMEVDGKLIKLVDLGSIEISSND</sequence>
<dbReference type="Proteomes" id="UP000004263">
    <property type="component" value="Unassembled WGS sequence"/>
</dbReference>
<reference evidence="3 4" key="1">
    <citation type="submission" date="2006-03" db="EMBL/GenBank/DDBJ databases">
        <authorList>
            <person name="Pinhassi J."/>
            <person name="Pedros-Alio C."/>
            <person name="Ferriera S."/>
            <person name="Johnson J."/>
            <person name="Kravitz S."/>
            <person name="Halpern A."/>
            <person name="Remington K."/>
            <person name="Beeson K."/>
            <person name="Tran B."/>
            <person name="Rogers Y.-H."/>
            <person name="Friedman R."/>
            <person name="Venter J.C."/>
        </authorList>
    </citation>
    <scope>NUCLEOTIDE SEQUENCE [LARGE SCALE GENOMIC DNA]</scope>
    <source>
        <strain evidence="3 4">RED65</strain>
    </source>
</reference>
<feature type="chain" id="PRO_5004194421" description="DUF4124 domain-containing protein" evidence="2">
    <location>
        <begin position="18"/>
        <end position="266"/>
    </location>
</feature>
<comment type="caution">
    <text evidence="3">The sequence shown here is derived from an EMBL/GenBank/DDBJ whole genome shotgun (WGS) entry which is preliminary data.</text>
</comment>
<evidence type="ECO:0000256" key="1">
    <source>
        <dbReference type="SAM" id="MobiDB-lite"/>
    </source>
</evidence>
<evidence type="ECO:0000313" key="3">
    <source>
        <dbReference type="EMBL" id="EAT10834.1"/>
    </source>
</evidence>
<feature type="signal peptide" evidence="2">
    <location>
        <begin position="1"/>
        <end position="17"/>
    </location>
</feature>
<evidence type="ECO:0008006" key="5">
    <source>
        <dbReference type="Google" id="ProtNLM"/>
    </source>
</evidence>
<dbReference type="AlphaFoldDB" id="Q1MXZ5"/>
<protein>
    <recommendedName>
        <fullName evidence="5">DUF4124 domain-containing protein</fullName>
    </recommendedName>
</protein>
<organism evidence="3 4">
    <name type="scientific">Bermanella marisrubri</name>
    <dbReference type="NCBI Taxonomy" id="207949"/>
    <lineage>
        <taxon>Bacteria</taxon>
        <taxon>Pseudomonadati</taxon>
        <taxon>Pseudomonadota</taxon>
        <taxon>Gammaproteobacteria</taxon>
        <taxon>Oceanospirillales</taxon>
        <taxon>Oceanospirillaceae</taxon>
        <taxon>Bermanella</taxon>
    </lineage>
</organism>
<proteinExistence type="predicted"/>
<gene>
    <name evidence="3" type="ORF">RED65_07074</name>
</gene>
<dbReference type="EMBL" id="AAQH01000031">
    <property type="protein sequence ID" value="EAT10834.1"/>
    <property type="molecule type" value="Genomic_DNA"/>
</dbReference>
<name>Q1MXZ5_9GAMM</name>
<keyword evidence="4" id="KW-1185">Reference proteome</keyword>
<evidence type="ECO:0000313" key="4">
    <source>
        <dbReference type="Proteomes" id="UP000004263"/>
    </source>
</evidence>
<dbReference type="RefSeq" id="WP_007016795.1">
    <property type="nucleotide sequence ID" value="NZ_AAQH01000031.1"/>
</dbReference>
<accession>Q1MXZ5</accession>